<evidence type="ECO:0000313" key="3">
    <source>
        <dbReference type="Proteomes" id="UP000562492"/>
    </source>
</evidence>
<protein>
    <submittedName>
        <fullName evidence="2">Uncharacterized protein</fullName>
    </submittedName>
</protein>
<gene>
    <name evidence="2" type="ORF">HNP33_003073</name>
</gene>
<organism evidence="2 3">
    <name type="scientific">Comamonas odontotermitis</name>
    <dbReference type="NCBI Taxonomy" id="379895"/>
    <lineage>
        <taxon>Bacteria</taxon>
        <taxon>Pseudomonadati</taxon>
        <taxon>Pseudomonadota</taxon>
        <taxon>Betaproteobacteria</taxon>
        <taxon>Burkholderiales</taxon>
        <taxon>Comamonadaceae</taxon>
        <taxon>Comamonas</taxon>
    </lineage>
</organism>
<evidence type="ECO:0000313" key="2">
    <source>
        <dbReference type="EMBL" id="MBB6578968.1"/>
    </source>
</evidence>
<reference evidence="2 3" key="1">
    <citation type="submission" date="2020-08" db="EMBL/GenBank/DDBJ databases">
        <title>Functional genomics of gut bacteria from endangered species of beetles.</title>
        <authorList>
            <person name="Carlos-Shanley C."/>
        </authorList>
    </citation>
    <scope>NUCLEOTIDE SEQUENCE [LARGE SCALE GENOMIC DNA]</scope>
    <source>
        <strain evidence="2 3">S00124</strain>
    </source>
</reference>
<name>A0ABR6RIX0_9BURK</name>
<sequence>MFELGATDKPGGSSGIQQRFQAMSCKGCFMQCAEGDKGDPVAVFMPHGIEAQVCADISARQAMGMKKYGKSVADNPLDLKQWLQHAYEETLDQAVYLKRAIKELEQSDGQRQTVDRSRDLGSKHVNSGGIEDADQREIEDGAMVVPGFGLVHVGVVGGQRAPGRPDSPIQGGPCNDVRLGGLLDCDQCRGTGLSRDERFFGLANRRCYRCGGSGRLPRPLAMPNLLPVGFVPNIKACPNGNACFCTGACRGIEVSHSFANQYWNKASRFWKEDEEPFVKYSVSRERT</sequence>
<dbReference type="RefSeq" id="WP_184709912.1">
    <property type="nucleotide sequence ID" value="NZ_JACHKZ010000021.1"/>
</dbReference>
<proteinExistence type="predicted"/>
<dbReference type="Proteomes" id="UP000562492">
    <property type="component" value="Unassembled WGS sequence"/>
</dbReference>
<accession>A0ABR6RIX0</accession>
<feature type="compositionally biased region" description="Basic and acidic residues" evidence="1">
    <location>
        <begin position="113"/>
        <end position="122"/>
    </location>
</feature>
<evidence type="ECO:0000256" key="1">
    <source>
        <dbReference type="SAM" id="MobiDB-lite"/>
    </source>
</evidence>
<comment type="caution">
    <text evidence="2">The sequence shown here is derived from an EMBL/GenBank/DDBJ whole genome shotgun (WGS) entry which is preliminary data.</text>
</comment>
<feature type="region of interest" description="Disordered" evidence="1">
    <location>
        <begin position="106"/>
        <end position="136"/>
    </location>
</feature>
<dbReference type="EMBL" id="JACHKZ010000021">
    <property type="protein sequence ID" value="MBB6578968.1"/>
    <property type="molecule type" value="Genomic_DNA"/>
</dbReference>
<keyword evidence="3" id="KW-1185">Reference proteome</keyword>